<dbReference type="InterPro" id="IPR001867">
    <property type="entry name" value="OmpR/PhoB-type_DNA-bd"/>
</dbReference>
<keyword evidence="8" id="KW-1185">Reference proteome</keyword>
<sequence length="278" mass="30572">MMPYASTTESVGGAVDDSQVFLKVLGPVRLYRGPVALDPGPVKQRRVLAALALRANSTVLRDELVEMVWPQSPPRSAVNLVHTYVARLRRILEPGHRRRGDSRYIQSTGGGYQYDADSEHLDLLRFEHLRTQGLVAEHRGDLHVALEKLRTALSLWEGGVAADIGVGEDLHWPTLPIRLRFGSTAVELTRVAALQGELPATVPFLATATHHEPLDETLHICFMLALADSGRQATAVGVYHELRDRLGSELGVEPGPNVREAFEHILRDELPATTLLAS</sequence>
<keyword evidence="3 5" id="KW-0238">DNA-binding</keyword>
<dbReference type="PROSITE" id="PS51755">
    <property type="entry name" value="OMPR_PHOB"/>
    <property type="match status" value="1"/>
</dbReference>
<organism evidence="7 8">
    <name type="scientific">Actinokineospora spheciospongiae</name>
    <dbReference type="NCBI Taxonomy" id="909613"/>
    <lineage>
        <taxon>Bacteria</taxon>
        <taxon>Bacillati</taxon>
        <taxon>Actinomycetota</taxon>
        <taxon>Actinomycetes</taxon>
        <taxon>Pseudonocardiales</taxon>
        <taxon>Pseudonocardiaceae</taxon>
        <taxon>Actinokineospora</taxon>
    </lineage>
</organism>
<evidence type="ECO:0000256" key="4">
    <source>
        <dbReference type="ARBA" id="ARBA00023163"/>
    </source>
</evidence>
<dbReference type="InterPro" id="IPR011990">
    <property type="entry name" value="TPR-like_helical_dom_sf"/>
</dbReference>
<dbReference type="AlphaFoldDB" id="W7IVP1"/>
<dbReference type="GO" id="GO:0006355">
    <property type="term" value="P:regulation of DNA-templated transcription"/>
    <property type="evidence" value="ECO:0007669"/>
    <property type="project" value="InterPro"/>
</dbReference>
<evidence type="ECO:0000313" key="8">
    <source>
        <dbReference type="Proteomes" id="UP000019277"/>
    </source>
</evidence>
<dbReference type="InterPro" id="IPR051677">
    <property type="entry name" value="AfsR-DnrI-RedD_regulator"/>
</dbReference>
<evidence type="ECO:0000256" key="2">
    <source>
        <dbReference type="ARBA" id="ARBA00023015"/>
    </source>
</evidence>
<dbReference type="PANTHER" id="PTHR35807:SF1">
    <property type="entry name" value="TRANSCRIPTIONAL REGULATOR REDD"/>
    <property type="match status" value="1"/>
</dbReference>
<dbReference type="Gene3D" id="1.10.10.10">
    <property type="entry name" value="Winged helix-like DNA-binding domain superfamily/Winged helix DNA-binding domain"/>
    <property type="match status" value="1"/>
</dbReference>
<proteinExistence type="inferred from homology"/>
<keyword evidence="2" id="KW-0805">Transcription regulation</keyword>
<name>W7IVP1_9PSEU</name>
<keyword evidence="4" id="KW-0804">Transcription</keyword>
<comment type="similarity">
    <text evidence="1">Belongs to the AfsR/DnrI/RedD regulatory family.</text>
</comment>
<dbReference type="STRING" id="909613.UO65_0045"/>
<evidence type="ECO:0000256" key="3">
    <source>
        <dbReference type="ARBA" id="ARBA00023125"/>
    </source>
</evidence>
<dbReference type="InterPro" id="IPR036388">
    <property type="entry name" value="WH-like_DNA-bd_sf"/>
</dbReference>
<reference evidence="7 8" key="1">
    <citation type="journal article" date="2014" name="Genome Announc.">
        <title>Draft Genome Sequence of the Antitrypanosomally Active Sponge-Associated Bacterium Actinokineospora sp. Strain EG49.</title>
        <authorList>
            <person name="Harjes J."/>
            <person name="Ryu T."/>
            <person name="Abdelmohsen U.R."/>
            <person name="Moitinho-Silva L."/>
            <person name="Horn H."/>
            <person name="Ravasi T."/>
            <person name="Hentschel U."/>
        </authorList>
    </citation>
    <scope>NUCLEOTIDE SEQUENCE [LARGE SCALE GENOMIC DNA]</scope>
    <source>
        <strain evidence="7 8">EG49</strain>
    </source>
</reference>
<dbReference type="Proteomes" id="UP000019277">
    <property type="component" value="Unassembled WGS sequence"/>
</dbReference>
<dbReference type="Pfam" id="PF03704">
    <property type="entry name" value="BTAD"/>
    <property type="match status" value="1"/>
</dbReference>
<evidence type="ECO:0000256" key="5">
    <source>
        <dbReference type="PROSITE-ProRule" id="PRU01091"/>
    </source>
</evidence>
<dbReference type="PANTHER" id="PTHR35807">
    <property type="entry name" value="TRANSCRIPTIONAL REGULATOR REDD-RELATED"/>
    <property type="match status" value="1"/>
</dbReference>
<dbReference type="GO" id="GO:0003677">
    <property type="term" value="F:DNA binding"/>
    <property type="evidence" value="ECO:0007669"/>
    <property type="project" value="UniProtKB-UniRule"/>
</dbReference>
<evidence type="ECO:0000259" key="6">
    <source>
        <dbReference type="PROSITE" id="PS51755"/>
    </source>
</evidence>
<protein>
    <submittedName>
        <fullName evidence="7">Transcriptional regulator, SARP family</fullName>
    </submittedName>
</protein>
<dbReference type="SMART" id="SM00862">
    <property type="entry name" value="Trans_reg_C"/>
    <property type="match status" value="1"/>
</dbReference>
<dbReference type="CDD" id="cd15831">
    <property type="entry name" value="BTAD"/>
    <property type="match status" value="1"/>
</dbReference>
<accession>W7IVP1</accession>
<dbReference type="SMART" id="SM01043">
    <property type="entry name" value="BTAD"/>
    <property type="match status" value="1"/>
</dbReference>
<evidence type="ECO:0000313" key="7">
    <source>
        <dbReference type="EMBL" id="EWC64438.1"/>
    </source>
</evidence>
<dbReference type="eggNOG" id="COG3629">
    <property type="taxonomic scope" value="Bacteria"/>
</dbReference>
<dbReference type="InterPro" id="IPR016032">
    <property type="entry name" value="Sig_transdc_resp-reg_C-effctor"/>
</dbReference>
<feature type="DNA-binding region" description="OmpR/PhoB-type" evidence="5">
    <location>
        <begin position="6"/>
        <end position="116"/>
    </location>
</feature>
<evidence type="ECO:0000256" key="1">
    <source>
        <dbReference type="ARBA" id="ARBA00005820"/>
    </source>
</evidence>
<dbReference type="Gene3D" id="1.25.40.10">
    <property type="entry name" value="Tetratricopeptide repeat domain"/>
    <property type="match status" value="1"/>
</dbReference>
<gene>
    <name evidence="7" type="ORF">UO65_0045</name>
</gene>
<dbReference type="EMBL" id="AYXG01000004">
    <property type="protein sequence ID" value="EWC64438.1"/>
    <property type="molecule type" value="Genomic_DNA"/>
</dbReference>
<feature type="domain" description="OmpR/PhoB-type" evidence="6">
    <location>
        <begin position="6"/>
        <end position="116"/>
    </location>
</feature>
<dbReference type="GO" id="GO:0000160">
    <property type="term" value="P:phosphorelay signal transduction system"/>
    <property type="evidence" value="ECO:0007669"/>
    <property type="project" value="InterPro"/>
</dbReference>
<dbReference type="SUPFAM" id="SSF46894">
    <property type="entry name" value="C-terminal effector domain of the bipartite response regulators"/>
    <property type="match status" value="1"/>
</dbReference>
<dbReference type="PATRIC" id="fig|909613.9.peg.45"/>
<dbReference type="InterPro" id="IPR005158">
    <property type="entry name" value="BTAD"/>
</dbReference>
<comment type="caution">
    <text evidence="7">The sequence shown here is derived from an EMBL/GenBank/DDBJ whole genome shotgun (WGS) entry which is preliminary data.</text>
</comment>
<dbReference type="Pfam" id="PF00486">
    <property type="entry name" value="Trans_reg_C"/>
    <property type="match status" value="1"/>
</dbReference>
<dbReference type="SUPFAM" id="SSF48452">
    <property type="entry name" value="TPR-like"/>
    <property type="match status" value="1"/>
</dbReference>